<dbReference type="CDD" id="cd00483">
    <property type="entry name" value="HPPK"/>
    <property type="match status" value="1"/>
</dbReference>
<evidence type="ECO:0000256" key="5">
    <source>
        <dbReference type="ARBA" id="ARBA00022741"/>
    </source>
</evidence>
<dbReference type="RefSeq" id="WP_057897108.1">
    <property type="nucleotide sequence ID" value="NZ_CP080764.1"/>
</dbReference>
<dbReference type="GO" id="GO:0005524">
    <property type="term" value="F:ATP binding"/>
    <property type="evidence" value="ECO:0007669"/>
    <property type="project" value="UniProtKB-KW"/>
</dbReference>
<dbReference type="SUPFAM" id="SSF55083">
    <property type="entry name" value="6-hydroxymethyl-7,8-dihydropterin pyrophosphokinase, HPPK"/>
    <property type="match status" value="1"/>
</dbReference>
<keyword evidence="6 11" id="KW-0418">Kinase</keyword>
<feature type="domain" description="7,8-dihydro-6-hydroxymethylpterin-pyrophosphokinase" evidence="9">
    <location>
        <begin position="92"/>
        <end position="103"/>
    </location>
</feature>
<proteinExistence type="predicted"/>
<dbReference type="Proteomes" id="UP000826616">
    <property type="component" value="Chromosome"/>
</dbReference>
<evidence type="ECO:0000256" key="8">
    <source>
        <dbReference type="ARBA" id="ARBA00022909"/>
    </source>
</evidence>
<dbReference type="GO" id="GO:0046654">
    <property type="term" value="P:tetrahydrofolate biosynthetic process"/>
    <property type="evidence" value="ECO:0007669"/>
    <property type="project" value="UniProtKB-UniPathway"/>
</dbReference>
<dbReference type="GO" id="GO:0046656">
    <property type="term" value="P:folic acid biosynthetic process"/>
    <property type="evidence" value="ECO:0007669"/>
    <property type="project" value="UniProtKB-KW"/>
</dbReference>
<evidence type="ECO:0000256" key="4">
    <source>
        <dbReference type="ARBA" id="ARBA00022679"/>
    </source>
</evidence>
<comment type="pathway">
    <text evidence="2">Cofactor biosynthesis; tetrahydrofolate biosynthesis; 2-amino-4-hydroxy-6-hydroxymethyl-7,8-dihydropteridine diphosphate from 7,8-dihydroneopterin triphosphate: step 4/4.</text>
</comment>
<dbReference type="Gene3D" id="3.30.70.560">
    <property type="entry name" value="7,8-Dihydro-6-hydroxymethylpterin-pyrophosphokinase HPPK"/>
    <property type="match status" value="1"/>
</dbReference>
<dbReference type="AlphaFoldDB" id="A0A1G8EXH6"/>
<protein>
    <recommendedName>
        <fullName evidence="3">2-amino-4-hydroxy-6-hydroxymethyldihydropteridine diphosphokinase</fullName>
        <ecNumber evidence="3">2.7.6.3</ecNumber>
    </recommendedName>
</protein>
<evidence type="ECO:0000256" key="7">
    <source>
        <dbReference type="ARBA" id="ARBA00022840"/>
    </source>
</evidence>
<sequence length="178" mass="20353">MSRQSTQVFLGLGSNIGDREKLLICAIRMLDAVPGIKVTCVSSLYETDPVGYTEQDTFLNLVVEIETTLSPAVLLANTQQIEAELGRVRTIRWGPRTLDIDILLYGKQWIRDKGLEIPHPRMLERAFVIVPLAEIAPEIEIPYKQDECIRFFQVKEVEPYTQGREGVRKLKRLGWKKI</sequence>
<keyword evidence="13" id="KW-1185">Reference proteome</keyword>
<dbReference type="Pfam" id="PF01288">
    <property type="entry name" value="HPPK"/>
    <property type="match status" value="1"/>
</dbReference>
<dbReference type="InterPro" id="IPR035907">
    <property type="entry name" value="Hppk_sf"/>
</dbReference>
<dbReference type="InterPro" id="IPR000550">
    <property type="entry name" value="Hppk"/>
</dbReference>
<comment type="catalytic activity">
    <reaction evidence="1">
        <text>6-hydroxymethyl-7,8-dihydropterin + ATP = (7,8-dihydropterin-6-yl)methyl diphosphate + AMP + H(+)</text>
        <dbReference type="Rhea" id="RHEA:11412"/>
        <dbReference type="ChEBI" id="CHEBI:15378"/>
        <dbReference type="ChEBI" id="CHEBI:30616"/>
        <dbReference type="ChEBI" id="CHEBI:44841"/>
        <dbReference type="ChEBI" id="CHEBI:72950"/>
        <dbReference type="ChEBI" id="CHEBI:456215"/>
        <dbReference type="EC" id="2.7.6.3"/>
    </reaction>
</comment>
<evidence type="ECO:0000256" key="2">
    <source>
        <dbReference type="ARBA" id="ARBA00005051"/>
    </source>
</evidence>
<organism evidence="11 12">
    <name type="scientific">Aneurinibacillus thermoaerophilus</name>
    <dbReference type="NCBI Taxonomy" id="143495"/>
    <lineage>
        <taxon>Bacteria</taxon>
        <taxon>Bacillati</taxon>
        <taxon>Bacillota</taxon>
        <taxon>Bacilli</taxon>
        <taxon>Bacillales</taxon>
        <taxon>Paenibacillaceae</taxon>
        <taxon>Aneurinibacillus group</taxon>
        <taxon>Aneurinibacillus</taxon>
    </lineage>
</organism>
<dbReference type="UniPathway" id="UPA00077">
    <property type="reaction ID" value="UER00155"/>
</dbReference>
<reference evidence="10 13" key="2">
    <citation type="submission" date="2021-08" db="EMBL/GenBank/DDBJ databases">
        <title>Complete genome sequence of the strain Aneurinibacillus thermoaerophilus CCM 8960.</title>
        <authorList>
            <person name="Musilova J."/>
            <person name="Kourilova X."/>
            <person name="Pernicova I."/>
            <person name="Bezdicek M."/>
            <person name="Lengerova M."/>
            <person name="Obruca S."/>
            <person name="Sedlar K."/>
        </authorList>
    </citation>
    <scope>NUCLEOTIDE SEQUENCE [LARGE SCALE GENOMIC DNA]</scope>
    <source>
        <strain evidence="10 13">CCM 8960</strain>
    </source>
</reference>
<dbReference type="Proteomes" id="UP000198956">
    <property type="component" value="Unassembled WGS sequence"/>
</dbReference>
<evidence type="ECO:0000313" key="10">
    <source>
        <dbReference type="EMBL" id="QYY42922.1"/>
    </source>
</evidence>
<accession>A0A1G8EXH6</accession>
<dbReference type="PANTHER" id="PTHR43071:SF1">
    <property type="entry name" value="2-AMINO-4-HYDROXY-6-HYDROXYMETHYLDIHYDROPTERIDINE PYROPHOSPHOKINASE"/>
    <property type="match status" value="1"/>
</dbReference>
<evidence type="ECO:0000256" key="3">
    <source>
        <dbReference type="ARBA" id="ARBA00013253"/>
    </source>
</evidence>
<dbReference type="EMBL" id="FNDE01000050">
    <property type="protein sequence ID" value="SDH74560.1"/>
    <property type="molecule type" value="Genomic_DNA"/>
</dbReference>
<dbReference type="OrthoDB" id="9808041at2"/>
<name>A0A1G8EXH6_ANETH</name>
<dbReference type="EC" id="2.7.6.3" evidence="3"/>
<gene>
    <name evidence="10" type="primary">folK</name>
    <name evidence="10" type="ORF">K3F53_00695</name>
    <name evidence="11" type="ORF">SAMN04489735_105015</name>
</gene>
<dbReference type="PANTHER" id="PTHR43071">
    <property type="entry name" value="2-AMINO-4-HYDROXY-6-HYDROXYMETHYLDIHYDROPTERIDINE PYROPHOSPHOKINASE"/>
    <property type="match status" value="1"/>
</dbReference>
<evidence type="ECO:0000256" key="1">
    <source>
        <dbReference type="ARBA" id="ARBA00000198"/>
    </source>
</evidence>
<evidence type="ECO:0000256" key="6">
    <source>
        <dbReference type="ARBA" id="ARBA00022777"/>
    </source>
</evidence>
<dbReference type="PROSITE" id="PS00794">
    <property type="entry name" value="HPPK"/>
    <property type="match status" value="1"/>
</dbReference>
<evidence type="ECO:0000313" key="12">
    <source>
        <dbReference type="Proteomes" id="UP000198956"/>
    </source>
</evidence>
<keyword evidence="4 10" id="KW-0808">Transferase</keyword>
<reference evidence="11 12" key="1">
    <citation type="submission" date="2016-10" db="EMBL/GenBank/DDBJ databases">
        <authorList>
            <person name="de Groot N.N."/>
        </authorList>
    </citation>
    <scope>NUCLEOTIDE SEQUENCE [LARGE SCALE GENOMIC DNA]</scope>
    <source>
        <strain evidence="11 12">L 420-91</strain>
    </source>
</reference>
<dbReference type="GeneID" id="97139878"/>
<evidence type="ECO:0000313" key="11">
    <source>
        <dbReference type="EMBL" id="SDH74560.1"/>
    </source>
</evidence>
<keyword evidence="7" id="KW-0067">ATP-binding</keyword>
<keyword evidence="5" id="KW-0547">Nucleotide-binding</keyword>
<dbReference type="NCBIfam" id="TIGR01498">
    <property type="entry name" value="folK"/>
    <property type="match status" value="1"/>
</dbReference>
<dbReference type="GO" id="GO:0016301">
    <property type="term" value="F:kinase activity"/>
    <property type="evidence" value="ECO:0007669"/>
    <property type="project" value="UniProtKB-KW"/>
</dbReference>
<evidence type="ECO:0000259" key="9">
    <source>
        <dbReference type="PROSITE" id="PS00794"/>
    </source>
</evidence>
<dbReference type="GO" id="GO:0003848">
    <property type="term" value="F:2-amino-4-hydroxy-6-hydroxymethyldihydropteridine diphosphokinase activity"/>
    <property type="evidence" value="ECO:0007669"/>
    <property type="project" value="UniProtKB-EC"/>
</dbReference>
<keyword evidence="8" id="KW-0289">Folate biosynthesis</keyword>
<evidence type="ECO:0000313" key="13">
    <source>
        <dbReference type="Proteomes" id="UP000826616"/>
    </source>
</evidence>
<dbReference type="EMBL" id="CP080764">
    <property type="protein sequence ID" value="QYY42922.1"/>
    <property type="molecule type" value="Genomic_DNA"/>
</dbReference>